<dbReference type="EMBL" id="JAPMSZ010000009">
    <property type="protein sequence ID" value="KAJ5092146.1"/>
    <property type="molecule type" value="Genomic_DNA"/>
</dbReference>
<dbReference type="AlphaFoldDB" id="A0A9W9K4B7"/>
<protein>
    <submittedName>
        <fullName evidence="2">Uncharacterized protein</fullName>
    </submittedName>
</protein>
<evidence type="ECO:0000313" key="2">
    <source>
        <dbReference type="EMBL" id="KAJ5092146.1"/>
    </source>
</evidence>
<dbReference type="RefSeq" id="XP_056510341.1">
    <property type="nucleotide sequence ID" value="XM_056657541.1"/>
</dbReference>
<name>A0A9W9K4B7_9EURO</name>
<gene>
    <name evidence="2" type="ORF">NUU61_007016</name>
</gene>
<organism evidence="2 3">
    <name type="scientific">Penicillium alfredii</name>
    <dbReference type="NCBI Taxonomy" id="1506179"/>
    <lineage>
        <taxon>Eukaryota</taxon>
        <taxon>Fungi</taxon>
        <taxon>Dikarya</taxon>
        <taxon>Ascomycota</taxon>
        <taxon>Pezizomycotina</taxon>
        <taxon>Eurotiomycetes</taxon>
        <taxon>Eurotiomycetidae</taxon>
        <taxon>Eurotiales</taxon>
        <taxon>Aspergillaceae</taxon>
        <taxon>Penicillium</taxon>
    </lineage>
</organism>
<feature type="region of interest" description="Disordered" evidence="1">
    <location>
        <begin position="196"/>
        <end position="380"/>
    </location>
</feature>
<dbReference type="Pfam" id="PF20168">
    <property type="entry name" value="PDS5"/>
    <property type="match status" value="1"/>
</dbReference>
<reference evidence="2" key="2">
    <citation type="journal article" date="2023" name="IMA Fungus">
        <title>Comparative genomic study of the Penicillium genus elucidates a diverse pangenome and 15 lateral gene transfer events.</title>
        <authorList>
            <person name="Petersen C."/>
            <person name="Sorensen T."/>
            <person name="Nielsen M.R."/>
            <person name="Sondergaard T.E."/>
            <person name="Sorensen J.L."/>
            <person name="Fitzpatrick D.A."/>
            <person name="Frisvad J.C."/>
            <person name="Nielsen K.L."/>
        </authorList>
    </citation>
    <scope>NUCLEOTIDE SEQUENCE</scope>
    <source>
        <strain evidence="2">IBT 34128</strain>
    </source>
</reference>
<comment type="caution">
    <text evidence="2">The sequence shown here is derived from an EMBL/GenBank/DDBJ whole genome shotgun (WGS) entry which is preliminary data.</text>
</comment>
<accession>A0A9W9K4B7</accession>
<feature type="compositionally biased region" description="Basic and acidic residues" evidence="1">
    <location>
        <begin position="321"/>
        <end position="341"/>
    </location>
</feature>
<dbReference type="OrthoDB" id="200660at2759"/>
<feature type="compositionally biased region" description="Basic residues" evidence="1">
    <location>
        <begin position="268"/>
        <end position="278"/>
    </location>
</feature>
<sequence length="380" mass="41910">MLRICLRPLTLERLHGRLSSSSVSVSGKRTDQAMVMELVFSRLLSLLVYHPNYSSEDLDESTKLGDLSDFSRYLFYLSAVSNERNLSLIVHVAQCVKQVRNGITKSDEISTRLHTLSDLAQATIRRFADIYSQQHKFGSASGATNILQMYLGKIGVPSSLFASMSGHQEAQDVADKNFLPDEMDDLLDRVVCAAMKPKSSSSHGGPGGPAEKRKPKSLDANGNASATKKARRDKDKSVRPAQVLVGRREDEWSSDGGATDDLPPACRRSGRGVGKKKVSYADNDSDEDDIEMQKWNQPEPANDHDDAEEETEDEEMPDDEGDRKADGQKTADGDEPEKANEKEDELPTPSKQGARVETKANRAKQPTTTTLPTRRSSRRG</sequence>
<dbReference type="GeneID" id="81396710"/>
<keyword evidence="3" id="KW-1185">Reference proteome</keyword>
<evidence type="ECO:0000256" key="1">
    <source>
        <dbReference type="SAM" id="MobiDB-lite"/>
    </source>
</evidence>
<evidence type="ECO:0000313" key="3">
    <source>
        <dbReference type="Proteomes" id="UP001141434"/>
    </source>
</evidence>
<proteinExistence type="predicted"/>
<feature type="compositionally biased region" description="Acidic residues" evidence="1">
    <location>
        <begin position="305"/>
        <end position="320"/>
    </location>
</feature>
<reference evidence="2" key="1">
    <citation type="submission" date="2022-11" db="EMBL/GenBank/DDBJ databases">
        <authorList>
            <person name="Petersen C."/>
        </authorList>
    </citation>
    <scope>NUCLEOTIDE SEQUENCE</scope>
    <source>
        <strain evidence="2">IBT 34128</strain>
    </source>
</reference>
<dbReference type="Proteomes" id="UP001141434">
    <property type="component" value="Unassembled WGS sequence"/>
</dbReference>